<feature type="domain" description="Phage tail tape measure protein" evidence="3">
    <location>
        <begin position="95"/>
        <end position="295"/>
    </location>
</feature>
<dbReference type="Proteomes" id="UP000593918">
    <property type="component" value="Chromosome"/>
</dbReference>
<proteinExistence type="predicted"/>
<dbReference type="RefSeq" id="WP_200408267.1">
    <property type="nucleotide sequence ID" value="NZ_CP062943.1"/>
</dbReference>
<evidence type="ECO:0000313" key="4">
    <source>
        <dbReference type="EMBL" id="QOL55274.1"/>
    </source>
</evidence>
<dbReference type="AlphaFoldDB" id="A0A7L9UJZ9"/>
<dbReference type="PANTHER" id="PTHR37813">
    <property type="entry name" value="FELS-2 PROPHAGE PROTEIN"/>
    <property type="match status" value="1"/>
</dbReference>
<organism evidence="4 5">
    <name type="scientific">Bifidobacterium longum subsp. longum</name>
    <dbReference type="NCBI Taxonomy" id="1679"/>
    <lineage>
        <taxon>Bacteria</taxon>
        <taxon>Bacillati</taxon>
        <taxon>Actinomycetota</taxon>
        <taxon>Actinomycetes</taxon>
        <taxon>Bifidobacteriales</taxon>
        <taxon>Bifidobacteriaceae</taxon>
        <taxon>Bifidobacterium</taxon>
    </lineage>
</organism>
<reference evidence="4 5" key="1">
    <citation type="submission" date="2020-10" db="EMBL/GenBank/DDBJ databases">
        <title>Genome sequencing of Bifidobacterium longum subsp. longum KCTC 5915.</title>
        <authorList>
            <person name="Kim J."/>
        </authorList>
    </citation>
    <scope>NUCLEOTIDE SEQUENCE [LARGE SCALE GENOMIC DNA]</scope>
    <source>
        <strain evidence="4 5">KCTC 5915</strain>
    </source>
</reference>
<evidence type="ECO:0000256" key="2">
    <source>
        <dbReference type="SAM" id="Coils"/>
    </source>
</evidence>
<feature type="coiled-coil region" evidence="2">
    <location>
        <begin position="607"/>
        <end position="637"/>
    </location>
</feature>
<evidence type="ECO:0000259" key="3">
    <source>
        <dbReference type="Pfam" id="PF10145"/>
    </source>
</evidence>
<sequence>MAGGLNRNITVRLLADTSNFTAGMAKVSGESQKTATTMEAAGGKSKLITTGIAAAGVAATALGVAAVRMAADFDASMSTVQANTGASADEMNQLRQAAIDAGADTIYSATESADAINELGKAGLSTSNILSGGLSGALNLAASDGMAVGDAAELMATTLKQFNLTGAESTQVADALAAGAGKAVGSAHDLGLALNQAGLVANSMGVSMQETTGTLAAFANAGMIGSDAGTSLKTMLQRLASPTDKAQTLMDELGINVYDANGKFIGLAGAAGQLQNGLSGLSQQERNAALNTIFGADAVRAANVLYEQGAEGIDDWTKAVSQSGYAADLAAKKNDNLKGDLENLSGSFESLMISLGEGGQGPLRSLVQTLDTLVDGFASLPAPVQQSIVLMAALVGGSVAVHKAMGPLNSSSSQLAQTLGLIADPGQRLIGLGSGIASAFQTWGATFGSAESQINTFGTTISRSQGVMAGFKNLGSGIVSLLGGPWGIAIGIAGSALLAFADKAAEAKQRADSLKTALESTGDASEQIIDNLSNAKIDNSWIIPDNIEQAYYGYKTLGSLLDDVGIKMSDMALAAQGNSAAMRQINGVTDEMISKGGKQKELAGIILSQLNEEKDNYNEAADAAKSKANALDEVENATNGATGAAGEYSDATQGATTSTQDLMDAIDDLVKGFLNLPGVQLSADQAVTQFNQGVLDLNENIAKNGRVLDDNGNVLAGYEVQAYDSQSALQGLASTAQSTAQKIIEEGQAHGDAAAATQQAGDILERARQAYIDNATAAGMSADAAAAQADRYGLARSQADNLRQSIEDMNSTAANPVDVKITITDEASDVLDKVKVKAEKIDDKTVRLTGDDKDLMDKITEATGAQIDPKTGYLDLDKSQFDIAMALAAGATIDDKTGILKGNNDPLFNKMAEANGWQIDPKTGYIYGENDQALQAIRDVNNEPLETPREVKVTTTIVRNFIDNYMKNDVPDDSVGVRPPSKTGGLFTGYGVSMRGYATGGLFTGYGVSMRGYATGDRIIEGLLPGKVTTTGGDNITLANARVKSGEFVSNVKSVAYYGADTYAAMNRRQIPKESFSGRAIDVSGVIEEIRSFREQIGPIISAYAPQLGKRDLQRLTKEALRT</sequence>
<dbReference type="PANTHER" id="PTHR37813:SF1">
    <property type="entry name" value="FELS-2 PROPHAGE PROTEIN"/>
    <property type="match status" value="1"/>
</dbReference>
<dbReference type="InterPro" id="IPR010090">
    <property type="entry name" value="Phage_tape_meas"/>
</dbReference>
<dbReference type="NCBIfam" id="TIGR01760">
    <property type="entry name" value="tape_meas_TP901"/>
    <property type="match status" value="1"/>
</dbReference>
<dbReference type="Pfam" id="PF10145">
    <property type="entry name" value="PhageMin_Tail"/>
    <property type="match status" value="1"/>
</dbReference>
<gene>
    <name evidence="4" type="ORF">BL5915_11095</name>
</gene>
<dbReference type="EMBL" id="CP062943">
    <property type="protein sequence ID" value="QOL55274.1"/>
    <property type="molecule type" value="Genomic_DNA"/>
</dbReference>
<name>A0A7L9UJZ9_BIFLL</name>
<evidence type="ECO:0000313" key="5">
    <source>
        <dbReference type="Proteomes" id="UP000593918"/>
    </source>
</evidence>
<keyword evidence="2" id="KW-0175">Coiled coil</keyword>
<keyword evidence="1" id="KW-1188">Viral release from host cell</keyword>
<accession>A0A7L9UJZ9</accession>
<protein>
    <submittedName>
        <fullName evidence="4">Phage tail tape measure protein</fullName>
    </submittedName>
</protein>
<evidence type="ECO:0000256" key="1">
    <source>
        <dbReference type="ARBA" id="ARBA00022612"/>
    </source>
</evidence>